<dbReference type="PANTHER" id="PTHR43617">
    <property type="entry name" value="L-AMINO ACID N-ACETYLTRANSFERASE"/>
    <property type="match status" value="1"/>
</dbReference>
<dbReference type="CDD" id="cd04301">
    <property type="entry name" value="NAT_SF"/>
    <property type="match status" value="1"/>
</dbReference>
<keyword evidence="3" id="KW-1185">Reference proteome</keyword>
<dbReference type="InterPro" id="IPR050276">
    <property type="entry name" value="MshD_Acetyltransferase"/>
</dbReference>
<reference evidence="2 3" key="1">
    <citation type="submission" date="2024-01" db="EMBL/GenBank/DDBJ databases">
        <title>Uliginosibacterium soil sp. nov.</title>
        <authorList>
            <person name="Lv Y."/>
        </authorList>
    </citation>
    <scope>NUCLEOTIDE SEQUENCE [LARGE SCALE GENOMIC DNA]</scope>
    <source>
        <strain evidence="2 3">H3</strain>
    </source>
</reference>
<dbReference type="Pfam" id="PF00583">
    <property type="entry name" value="Acetyltransf_1"/>
    <property type="match status" value="1"/>
</dbReference>
<dbReference type="SUPFAM" id="SSF55729">
    <property type="entry name" value="Acyl-CoA N-acyltransferases (Nat)"/>
    <property type="match status" value="1"/>
</dbReference>
<gene>
    <name evidence="2" type="ORF">VVD49_07725</name>
</gene>
<comment type="caution">
    <text evidence="2">The sequence shown here is derived from an EMBL/GenBank/DDBJ whole genome shotgun (WGS) entry which is preliminary data.</text>
</comment>
<dbReference type="RefSeq" id="WP_327598560.1">
    <property type="nucleotide sequence ID" value="NZ_JAYXHS010000001.1"/>
</dbReference>
<feature type="domain" description="N-acetyltransferase" evidence="1">
    <location>
        <begin position="4"/>
        <end position="148"/>
    </location>
</feature>
<dbReference type="PROSITE" id="PS51186">
    <property type="entry name" value="GNAT"/>
    <property type="match status" value="1"/>
</dbReference>
<dbReference type="Proteomes" id="UP001331561">
    <property type="component" value="Unassembled WGS sequence"/>
</dbReference>
<dbReference type="EMBL" id="JAYXHS010000001">
    <property type="protein sequence ID" value="MEC5385609.1"/>
    <property type="molecule type" value="Genomic_DNA"/>
</dbReference>
<proteinExistence type="predicted"/>
<dbReference type="InterPro" id="IPR000182">
    <property type="entry name" value="GNAT_dom"/>
</dbReference>
<protein>
    <submittedName>
        <fullName evidence="2">GNAT family N-acetyltransferase</fullName>
    </submittedName>
</protein>
<evidence type="ECO:0000259" key="1">
    <source>
        <dbReference type="PROSITE" id="PS51186"/>
    </source>
</evidence>
<evidence type="ECO:0000313" key="3">
    <source>
        <dbReference type="Proteomes" id="UP001331561"/>
    </source>
</evidence>
<dbReference type="Gene3D" id="3.40.630.30">
    <property type="match status" value="1"/>
</dbReference>
<dbReference type="InterPro" id="IPR016181">
    <property type="entry name" value="Acyl_CoA_acyltransferase"/>
</dbReference>
<sequence>MGQIKFAQGKASAAQIGKHLFACNAAFFPALNERVDISSYAEKIAINALCFEAWGDGELIGLAAAYCNSPDKEIAFVSNVSVLSAWQGEGIASRLLNQCITHVKNLGFSRLNLVVSERNVVAVILYEKYQFVTARKADGMLNMTLDLRGQE</sequence>
<evidence type="ECO:0000313" key="2">
    <source>
        <dbReference type="EMBL" id="MEC5385609.1"/>
    </source>
</evidence>
<name>A0ABU6K1T4_9RHOO</name>
<accession>A0ABU6K1T4</accession>
<organism evidence="2 3">
    <name type="scientific">Uliginosibacterium silvisoli</name>
    <dbReference type="NCBI Taxonomy" id="3114758"/>
    <lineage>
        <taxon>Bacteria</taxon>
        <taxon>Pseudomonadati</taxon>
        <taxon>Pseudomonadota</taxon>
        <taxon>Betaproteobacteria</taxon>
        <taxon>Rhodocyclales</taxon>
        <taxon>Zoogloeaceae</taxon>
        <taxon>Uliginosibacterium</taxon>
    </lineage>
</organism>